<evidence type="ECO:0000313" key="2">
    <source>
        <dbReference type="EMBL" id="TVZ74542.1"/>
    </source>
</evidence>
<accession>A0A559TIV6</accession>
<feature type="compositionally biased region" description="Basic and acidic residues" evidence="1">
    <location>
        <begin position="72"/>
        <end position="87"/>
    </location>
</feature>
<comment type="caution">
    <text evidence="2">The sequence shown here is derived from an EMBL/GenBank/DDBJ whole genome shotgun (WGS) entry which is preliminary data.</text>
</comment>
<dbReference type="Proteomes" id="UP000319824">
    <property type="component" value="Unassembled WGS sequence"/>
</dbReference>
<reference evidence="2 3" key="1">
    <citation type="submission" date="2019-06" db="EMBL/GenBank/DDBJ databases">
        <title>Pac Bio to generate improved reference genome sequences for organisms with transposon mutant libraries (support for FEBA project).</title>
        <authorList>
            <person name="Blow M."/>
        </authorList>
    </citation>
    <scope>NUCLEOTIDE SEQUENCE [LARGE SCALE GENOMIC DNA]</scope>
    <source>
        <strain evidence="2 3">USDA 1844</strain>
    </source>
</reference>
<name>A0A559TIV6_9HYPH</name>
<gene>
    <name evidence="2" type="ORF">BCL32_2937</name>
</gene>
<sequence length="223" mass="25181">MVVPSSRAAIIRQSKASAPLKEPVRRRERFPSADKQQSCARSLPKESYTGRAGLRTASAVYDRLKREKHRQCRSDIIDPEDADRYEPRYSQPRARAHSCSSLRRTRQAARPACLCRAHSCFAAAYRSGLPPEKRGSARDPSARPRRVLRALLLGPGRGGLAKHPRSSAENWTRYRQSTLRIPKACGASELSLALHSVLEKHLEFDRSLCHLIDRFFIMGDHDV</sequence>
<organism evidence="2 3">
    <name type="scientific">Rhizobium mongolense USDA 1844</name>
    <dbReference type="NCBI Taxonomy" id="1079460"/>
    <lineage>
        <taxon>Bacteria</taxon>
        <taxon>Pseudomonadati</taxon>
        <taxon>Pseudomonadota</taxon>
        <taxon>Alphaproteobacteria</taxon>
        <taxon>Hyphomicrobiales</taxon>
        <taxon>Rhizobiaceae</taxon>
        <taxon>Rhizobium/Agrobacterium group</taxon>
        <taxon>Rhizobium</taxon>
    </lineage>
</organism>
<dbReference type="AlphaFoldDB" id="A0A559TIV6"/>
<feature type="compositionally biased region" description="Basic and acidic residues" evidence="1">
    <location>
        <begin position="22"/>
        <end position="32"/>
    </location>
</feature>
<feature type="region of interest" description="Disordered" evidence="1">
    <location>
        <begin position="13"/>
        <end position="47"/>
    </location>
</feature>
<feature type="region of interest" description="Disordered" evidence="1">
    <location>
        <begin position="70"/>
        <end position="90"/>
    </location>
</feature>
<dbReference type="EMBL" id="VISO01000002">
    <property type="protein sequence ID" value="TVZ74542.1"/>
    <property type="molecule type" value="Genomic_DNA"/>
</dbReference>
<evidence type="ECO:0000313" key="3">
    <source>
        <dbReference type="Proteomes" id="UP000319824"/>
    </source>
</evidence>
<protein>
    <submittedName>
        <fullName evidence="2">Uncharacterized protein</fullName>
    </submittedName>
</protein>
<evidence type="ECO:0000256" key="1">
    <source>
        <dbReference type="SAM" id="MobiDB-lite"/>
    </source>
</evidence>
<proteinExistence type="predicted"/>